<sequence length="127" mass="14031">MDLILVDEIGDKIAQSVIEFFENIENRLTIERLKSVGIQFEIVEKNTQVSDKFAGKTFVVSGVFEKFSRDDLKKAIEDNGGKVGSSISAKTDYVVAGENMGPAKLEKANQLKIAIISEEDFLGMLNN</sequence>
<dbReference type="Proteomes" id="UP000249518">
    <property type="component" value="Unassembled WGS sequence"/>
</dbReference>
<dbReference type="CDD" id="cd17748">
    <property type="entry name" value="BRCT_DNA_ligase_like"/>
    <property type="match status" value="1"/>
</dbReference>
<dbReference type="PROSITE" id="PS50172">
    <property type="entry name" value="BRCT"/>
    <property type="match status" value="1"/>
</dbReference>
<protein>
    <submittedName>
        <fullName evidence="2">Helix-hairpin-helix protein</fullName>
    </submittedName>
</protein>
<dbReference type="SMART" id="SM00292">
    <property type="entry name" value="BRCT"/>
    <property type="match status" value="1"/>
</dbReference>
<dbReference type="EMBL" id="QLSV01000004">
    <property type="protein sequence ID" value="RAR49003.1"/>
    <property type="molecule type" value="Genomic_DNA"/>
</dbReference>
<organism evidence="2 3">
    <name type="scientific">Flavobacterium lacus</name>
    <dbReference type="NCBI Taxonomy" id="1353778"/>
    <lineage>
        <taxon>Bacteria</taxon>
        <taxon>Pseudomonadati</taxon>
        <taxon>Bacteroidota</taxon>
        <taxon>Flavobacteriia</taxon>
        <taxon>Flavobacteriales</taxon>
        <taxon>Flavobacteriaceae</taxon>
        <taxon>Flavobacterium</taxon>
    </lineage>
</organism>
<dbReference type="InterPro" id="IPR001357">
    <property type="entry name" value="BRCT_dom"/>
</dbReference>
<keyword evidence="3" id="KW-1185">Reference proteome</keyword>
<dbReference type="InterPro" id="IPR036420">
    <property type="entry name" value="BRCT_dom_sf"/>
</dbReference>
<reference evidence="2 3" key="1">
    <citation type="submission" date="2018-06" db="EMBL/GenBank/DDBJ databases">
        <title>Genomic Encyclopedia of Type Strains, Phase III (KMG-III): the genomes of soil and plant-associated and newly described type strains.</title>
        <authorList>
            <person name="Whitman W."/>
        </authorList>
    </citation>
    <scope>NUCLEOTIDE SEQUENCE [LARGE SCALE GENOMIC DNA]</scope>
    <source>
        <strain evidence="2 3">CGMCC 1.12504</strain>
    </source>
</reference>
<evidence type="ECO:0000313" key="3">
    <source>
        <dbReference type="Proteomes" id="UP000249518"/>
    </source>
</evidence>
<feature type="domain" description="BRCT" evidence="1">
    <location>
        <begin position="48"/>
        <end position="127"/>
    </location>
</feature>
<proteinExistence type="predicted"/>
<dbReference type="AlphaFoldDB" id="A0A328WS75"/>
<dbReference type="SUPFAM" id="SSF52113">
    <property type="entry name" value="BRCT domain"/>
    <property type="match status" value="1"/>
</dbReference>
<gene>
    <name evidence="2" type="ORF">B0I10_104142</name>
</gene>
<evidence type="ECO:0000259" key="1">
    <source>
        <dbReference type="PROSITE" id="PS50172"/>
    </source>
</evidence>
<dbReference type="Gene3D" id="3.40.50.10190">
    <property type="entry name" value="BRCT domain"/>
    <property type="match status" value="1"/>
</dbReference>
<dbReference type="Pfam" id="PF00533">
    <property type="entry name" value="BRCT"/>
    <property type="match status" value="1"/>
</dbReference>
<evidence type="ECO:0000313" key="2">
    <source>
        <dbReference type="EMBL" id="RAR49003.1"/>
    </source>
</evidence>
<comment type="caution">
    <text evidence="2">The sequence shown here is derived from an EMBL/GenBank/DDBJ whole genome shotgun (WGS) entry which is preliminary data.</text>
</comment>
<name>A0A328WS75_9FLAO</name>
<dbReference type="Gene3D" id="1.10.150.20">
    <property type="entry name" value="5' to 3' exonuclease, C-terminal subdomain"/>
    <property type="match status" value="1"/>
</dbReference>
<accession>A0A328WS75</accession>